<protein>
    <submittedName>
        <fullName evidence="1">Uncharacterized protein</fullName>
    </submittedName>
</protein>
<reference evidence="1" key="1">
    <citation type="journal article" date="2022" name="Front. Microbiol.">
        <title>Mirubactin C rescues the lethal effect of cell wall biosynthesis mutations in Bacillus subtilis.</title>
        <authorList>
            <person name="Kepplinger B."/>
            <person name="Wen X."/>
            <person name="Tyler A.R."/>
            <person name="Kim B.Y."/>
            <person name="Brown J."/>
            <person name="Banks P."/>
            <person name="Dashti Y."/>
            <person name="Mackenzie E.S."/>
            <person name="Wills C."/>
            <person name="Kawai Y."/>
            <person name="Waldron K.J."/>
            <person name="Allenby N.E.E."/>
            <person name="Wu L.J."/>
            <person name="Hall M.J."/>
            <person name="Errington J."/>
        </authorList>
    </citation>
    <scope>NUCLEOTIDE SEQUENCE</scope>
    <source>
        <strain evidence="1">MDA8-470</strain>
    </source>
</reference>
<name>A0ABY6PYY6_9ACTN</name>
<proteinExistence type="predicted"/>
<keyword evidence="2" id="KW-1185">Reference proteome</keyword>
<dbReference type="Proteomes" id="UP001164963">
    <property type="component" value="Chromosome"/>
</dbReference>
<accession>A0ABY6PYY6</accession>
<evidence type="ECO:0000313" key="1">
    <source>
        <dbReference type="EMBL" id="UZK57294.1"/>
    </source>
</evidence>
<gene>
    <name evidence="1" type="ORF">NEH16_27260</name>
</gene>
<evidence type="ECO:0000313" key="2">
    <source>
        <dbReference type="Proteomes" id="UP001164963"/>
    </source>
</evidence>
<organism evidence="1 2">
    <name type="scientific">Streptomyces drozdowiczii</name>
    <dbReference type="NCBI Taxonomy" id="202862"/>
    <lineage>
        <taxon>Bacteria</taxon>
        <taxon>Bacillati</taxon>
        <taxon>Actinomycetota</taxon>
        <taxon>Actinomycetes</taxon>
        <taxon>Kitasatosporales</taxon>
        <taxon>Streptomycetaceae</taxon>
        <taxon>Streptomyces</taxon>
    </lineage>
</organism>
<sequence>MDAIVSQSFWLHWHDGTRKRRYAPDYFVRLSDGGARVVDVRAEDEMDEATRETFDATKHACRAVRWEFE</sequence>
<dbReference type="RefSeq" id="WP_265545538.1">
    <property type="nucleotide sequence ID" value="NZ_CP098740.1"/>
</dbReference>
<dbReference type="EMBL" id="CP098740">
    <property type="protein sequence ID" value="UZK57294.1"/>
    <property type="molecule type" value="Genomic_DNA"/>
</dbReference>